<accession>A0A9D1VB18</accession>
<dbReference type="Proteomes" id="UP000823964">
    <property type="component" value="Unassembled WGS sequence"/>
</dbReference>
<dbReference type="PROSITE" id="PS50042">
    <property type="entry name" value="CNMP_BINDING_3"/>
    <property type="match status" value="1"/>
</dbReference>
<dbReference type="Gene3D" id="3.40.50.1110">
    <property type="entry name" value="SGNH hydrolase"/>
    <property type="match status" value="1"/>
</dbReference>
<dbReference type="InterPro" id="IPR000595">
    <property type="entry name" value="cNMP-bd_dom"/>
</dbReference>
<dbReference type="EMBL" id="DXFQ01000082">
    <property type="protein sequence ID" value="HIX19893.1"/>
    <property type="molecule type" value="Genomic_DNA"/>
</dbReference>
<evidence type="ECO:0000313" key="3">
    <source>
        <dbReference type="EMBL" id="HIX19893.1"/>
    </source>
</evidence>
<name>A0A9D1VB18_9BACT</name>
<gene>
    <name evidence="3" type="ORF">H9862_04725</name>
</gene>
<dbReference type="InterPro" id="IPR036514">
    <property type="entry name" value="SGNH_hydro_sf"/>
</dbReference>
<protein>
    <recommendedName>
        <fullName evidence="2">Cyclic nucleotide-binding domain-containing protein</fullName>
    </recommendedName>
</protein>
<comment type="caution">
    <text evidence="3">The sequence shown here is derived from an EMBL/GenBank/DDBJ whole genome shotgun (WGS) entry which is preliminary data.</text>
</comment>
<reference evidence="3" key="1">
    <citation type="journal article" date="2021" name="PeerJ">
        <title>Extensive microbial diversity within the chicken gut microbiome revealed by metagenomics and culture.</title>
        <authorList>
            <person name="Gilroy R."/>
            <person name="Ravi A."/>
            <person name="Getino M."/>
            <person name="Pursley I."/>
            <person name="Horton D.L."/>
            <person name="Alikhan N.F."/>
            <person name="Baker D."/>
            <person name="Gharbi K."/>
            <person name="Hall N."/>
            <person name="Watson M."/>
            <person name="Adriaenssens E.M."/>
            <person name="Foster-Nyarko E."/>
            <person name="Jarju S."/>
            <person name="Secka A."/>
            <person name="Antonio M."/>
            <person name="Oren A."/>
            <person name="Chaudhuri R.R."/>
            <person name="La Ragione R."/>
            <person name="Hildebrand F."/>
            <person name="Pallen M.J."/>
        </authorList>
    </citation>
    <scope>NUCLEOTIDE SEQUENCE</scope>
    <source>
        <strain evidence="3">14975</strain>
    </source>
</reference>
<evidence type="ECO:0000256" key="1">
    <source>
        <dbReference type="SAM" id="SignalP"/>
    </source>
</evidence>
<feature type="domain" description="Cyclic nucleotide-binding" evidence="2">
    <location>
        <begin position="317"/>
        <end position="349"/>
    </location>
</feature>
<proteinExistence type="predicted"/>
<feature type="signal peptide" evidence="1">
    <location>
        <begin position="1"/>
        <end position="23"/>
    </location>
</feature>
<feature type="chain" id="PRO_5039593566" description="Cyclic nucleotide-binding domain-containing protein" evidence="1">
    <location>
        <begin position="24"/>
        <end position="349"/>
    </location>
</feature>
<evidence type="ECO:0000313" key="4">
    <source>
        <dbReference type="Proteomes" id="UP000823964"/>
    </source>
</evidence>
<sequence length="349" mass="38443">MFKRLIALIALILLALAAESSLAAPKKKAKARSTDAEQSVLFIGNSYTYVNDLPGMVNQLLKAGKNAMRIDSFTRGATALSAFYEDASLRGGRDKLAKGRFTWLVLQDQSQTPAMRPQATIRYVALWTELARRQNTKPVLFLTWAHAVLRDNRVELIEDMQDKTSYTYCRCAVDNKIDIAPVGEAWRAWYKKYPTKPLHCPDLSHANNRGTYMAACVFYAVLTGDSPVGLPTLGGVDRKTAGDIQKIAAATVAKFSPEACLKKLDAANDELPDAATARALITRDVTVKQLRDKLGKPAYVTEQDGTTVYQFRLRNSGELALYCRGGKPYSATIRAGENSGVDIINIDEL</sequence>
<keyword evidence="1" id="KW-0732">Signal</keyword>
<dbReference type="AlphaFoldDB" id="A0A9D1VB18"/>
<dbReference type="GO" id="GO:0016788">
    <property type="term" value="F:hydrolase activity, acting on ester bonds"/>
    <property type="evidence" value="ECO:0007669"/>
    <property type="project" value="UniProtKB-ARBA"/>
</dbReference>
<evidence type="ECO:0000259" key="2">
    <source>
        <dbReference type="PROSITE" id="PS50042"/>
    </source>
</evidence>
<organism evidence="3 4">
    <name type="scientific">Candidatus Akkermansia intestinigallinarum</name>
    <dbReference type="NCBI Taxonomy" id="2838431"/>
    <lineage>
        <taxon>Bacteria</taxon>
        <taxon>Pseudomonadati</taxon>
        <taxon>Verrucomicrobiota</taxon>
        <taxon>Verrucomicrobiia</taxon>
        <taxon>Verrucomicrobiales</taxon>
        <taxon>Akkermansiaceae</taxon>
        <taxon>Akkermansia</taxon>
    </lineage>
</organism>
<reference evidence="3" key="2">
    <citation type="submission" date="2021-04" db="EMBL/GenBank/DDBJ databases">
        <authorList>
            <person name="Gilroy R."/>
        </authorList>
    </citation>
    <scope>NUCLEOTIDE SEQUENCE</scope>
    <source>
        <strain evidence="3">14975</strain>
    </source>
</reference>